<comment type="caution">
    <text evidence="1">The sequence shown here is derived from an EMBL/GenBank/DDBJ whole genome shotgun (WGS) entry which is preliminary data.</text>
</comment>
<dbReference type="AlphaFoldDB" id="A0A5N5GC51"/>
<sequence length="110" mass="12798">MREGNREQAGKRGWLLRALKREREGKRGRERKLEFGTDLRSTLKYNSMAGEVQVEEIVVEKEDVDARDELDAGMVEFVVPKVDEELKPKLRIKFDSLDEGYIAFTTIMHL</sequence>
<dbReference type="EMBL" id="SMOL01000458">
    <property type="protein sequence ID" value="KAB2612733.1"/>
    <property type="molecule type" value="Genomic_DNA"/>
</dbReference>
<dbReference type="Proteomes" id="UP000327157">
    <property type="component" value="Chromosome 9"/>
</dbReference>
<reference evidence="1 2" key="3">
    <citation type="submission" date="2019-11" db="EMBL/GenBank/DDBJ databases">
        <title>A de novo genome assembly of a pear dwarfing rootstock.</title>
        <authorList>
            <person name="Wang F."/>
            <person name="Wang J."/>
            <person name="Li S."/>
            <person name="Zhang Y."/>
            <person name="Fang M."/>
            <person name="Ma L."/>
            <person name="Zhao Y."/>
            <person name="Jiang S."/>
        </authorList>
    </citation>
    <scope>NUCLEOTIDE SEQUENCE [LARGE SCALE GENOMIC DNA]</scope>
    <source>
        <strain evidence="1">S2</strain>
        <tissue evidence="1">Leaf</tissue>
    </source>
</reference>
<keyword evidence="2" id="KW-1185">Reference proteome</keyword>
<gene>
    <name evidence="1" type="ORF">D8674_035049</name>
</gene>
<accession>A0A5N5GC51</accession>
<name>A0A5N5GC51_9ROSA</name>
<proteinExistence type="predicted"/>
<organism evidence="1 2">
    <name type="scientific">Pyrus ussuriensis x Pyrus communis</name>
    <dbReference type="NCBI Taxonomy" id="2448454"/>
    <lineage>
        <taxon>Eukaryota</taxon>
        <taxon>Viridiplantae</taxon>
        <taxon>Streptophyta</taxon>
        <taxon>Embryophyta</taxon>
        <taxon>Tracheophyta</taxon>
        <taxon>Spermatophyta</taxon>
        <taxon>Magnoliopsida</taxon>
        <taxon>eudicotyledons</taxon>
        <taxon>Gunneridae</taxon>
        <taxon>Pentapetalae</taxon>
        <taxon>rosids</taxon>
        <taxon>fabids</taxon>
        <taxon>Rosales</taxon>
        <taxon>Rosaceae</taxon>
        <taxon>Amygdaloideae</taxon>
        <taxon>Maleae</taxon>
        <taxon>Pyrus</taxon>
    </lineage>
</organism>
<evidence type="ECO:0000313" key="1">
    <source>
        <dbReference type="EMBL" id="KAB2612733.1"/>
    </source>
</evidence>
<reference evidence="1 2" key="1">
    <citation type="submission" date="2019-09" db="EMBL/GenBank/DDBJ databases">
        <authorList>
            <person name="Ou C."/>
        </authorList>
    </citation>
    <scope>NUCLEOTIDE SEQUENCE [LARGE SCALE GENOMIC DNA]</scope>
    <source>
        <strain evidence="1">S2</strain>
        <tissue evidence="1">Leaf</tissue>
    </source>
</reference>
<protein>
    <submittedName>
        <fullName evidence="1">S2-RNase</fullName>
    </submittedName>
</protein>
<evidence type="ECO:0000313" key="2">
    <source>
        <dbReference type="Proteomes" id="UP000327157"/>
    </source>
</evidence>
<reference evidence="2" key="2">
    <citation type="submission" date="2019-10" db="EMBL/GenBank/DDBJ databases">
        <title>A de novo genome assembly of a pear dwarfing rootstock.</title>
        <authorList>
            <person name="Wang F."/>
            <person name="Wang J."/>
            <person name="Li S."/>
            <person name="Zhang Y."/>
            <person name="Fang M."/>
            <person name="Ma L."/>
            <person name="Zhao Y."/>
            <person name="Jiang S."/>
        </authorList>
    </citation>
    <scope>NUCLEOTIDE SEQUENCE [LARGE SCALE GENOMIC DNA]</scope>
</reference>